<evidence type="ECO:0000256" key="2">
    <source>
        <dbReference type="ARBA" id="ARBA00022692"/>
    </source>
</evidence>
<dbReference type="Proteomes" id="UP000249402">
    <property type="component" value="Unassembled WGS sequence"/>
</dbReference>
<feature type="transmembrane region" description="Helical" evidence="6">
    <location>
        <begin position="171"/>
        <end position="191"/>
    </location>
</feature>
<keyword evidence="2 6" id="KW-0812">Transmembrane</keyword>
<dbReference type="GO" id="GO:0016020">
    <property type="term" value="C:membrane"/>
    <property type="evidence" value="ECO:0007669"/>
    <property type="project" value="UniProtKB-SubCell"/>
</dbReference>
<gene>
    <name evidence="8" type="ORF">BO80DRAFT_355125</name>
</gene>
<evidence type="ECO:0000256" key="3">
    <source>
        <dbReference type="ARBA" id="ARBA00022989"/>
    </source>
</evidence>
<protein>
    <submittedName>
        <fullName evidence="8">P-type ATPase</fullName>
    </submittedName>
</protein>
<keyword evidence="4 6" id="KW-0472">Membrane</keyword>
<feature type="transmembrane region" description="Helical" evidence="6">
    <location>
        <begin position="43"/>
        <end position="65"/>
    </location>
</feature>
<feature type="transmembrane region" description="Helical" evidence="6">
    <location>
        <begin position="203"/>
        <end position="223"/>
    </location>
</feature>
<evidence type="ECO:0000313" key="8">
    <source>
        <dbReference type="EMBL" id="RAL01223.1"/>
    </source>
</evidence>
<dbReference type="AlphaFoldDB" id="A0A395H0U6"/>
<proteinExistence type="inferred from homology"/>
<name>A0A395H0U6_9EURO</name>
<evidence type="ECO:0000256" key="1">
    <source>
        <dbReference type="ARBA" id="ARBA00004141"/>
    </source>
</evidence>
<dbReference type="Pfam" id="PF20684">
    <property type="entry name" value="Fung_rhodopsin"/>
    <property type="match status" value="1"/>
</dbReference>
<dbReference type="VEuPathDB" id="FungiDB:BO80DRAFT_355125"/>
<sequence length="358" mass="39697">MPLEGRSASILGVSVVTMVISLITVCCRCFVRLRLLKTFGWDDALMVVAMVLDIFLTVCAITGSMEGVGRHLKEFSSLVEIRRAMLWWWLGQCIYIWASGVAKVSIALALLRLSVQKVQRILLLTVVGASTCISLVFWFFMLLQCHPVSEFWERRGTGKCLSTDFLVDMAYLYSSICAVCDFVLGLLPIFLVSQLQISTKTKVALGATLSLGCLASTAVIIRIPCLQSYKDMDFLYSTFTIDIWSFIEVGLGITAGSLVTLRPLFRQALDDTPRRGAKKSRGSILLSSLTEQCRTGQNPEETGGWHQQPDGTQTITTVITAFRRDLNTSPLTPTFGVEWRNGRAVGIKRSIQVTEEQV</sequence>
<dbReference type="RefSeq" id="XP_025575550.1">
    <property type="nucleotide sequence ID" value="XM_025715733.1"/>
</dbReference>
<dbReference type="PANTHER" id="PTHR33048:SF140">
    <property type="entry name" value="ATPASE, PUTATIVE (EUROFUNG)-RELATED"/>
    <property type="match status" value="1"/>
</dbReference>
<dbReference type="InterPro" id="IPR049326">
    <property type="entry name" value="Rhodopsin_dom_fungi"/>
</dbReference>
<keyword evidence="3 6" id="KW-1133">Transmembrane helix</keyword>
<comment type="subcellular location">
    <subcellularLocation>
        <location evidence="1">Membrane</location>
        <topology evidence="1">Multi-pass membrane protein</topology>
    </subcellularLocation>
</comment>
<dbReference type="PANTHER" id="PTHR33048">
    <property type="entry name" value="PTH11-LIKE INTEGRAL MEMBRANE PROTEIN (AFU_ORTHOLOGUE AFUA_5G11245)"/>
    <property type="match status" value="1"/>
</dbReference>
<dbReference type="GeneID" id="37220598"/>
<dbReference type="EMBL" id="KZ824436">
    <property type="protein sequence ID" value="RAL01223.1"/>
    <property type="molecule type" value="Genomic_DNA"/>
</dbReference>
<feature type="transmembrane region" description="Helical" evidence="6">
    <location>
        <begin position="6"/>
        <end position="31"/>
    </location>
</feature>
<feature type="domain" description="Rhodopsin" evidence="7">
    <location>
        <begin position="28"/>
        <end position="266"/>
    </location>
</feature>
<feature type="transmembrane region" description="Helical" evidence="6">
    <location>
        <begin position="85"/>
        <end position="109"/>
    </location>
</feature>
<reference evidence="8 9" key="1">
    <citation type="submission" date="2018-02" db="EMBL/GenBank/DDBJ databases">
        <title>The genomes of Aspergillus section Nigri reveals drivers in fungal speciation.</title>
        <authorList>
            <consortium name="DOE Joint Genome Institute"/>
            <person name="Vesth T.C."/>
            <person name="Nybo J."/>
            <person name="Theobald S."/>
            <person name="Brandl J."/>
            <person name="Frisvad J.C."/>
            <person name="Nielsen K.F."/>
            <person name="Lyhne E.K."/>
            <person name="Kogle M.E."/>
            <person name="Kuo A."/>
            <person name="Riley R."/>
            <person name="Clum A."/>
            <person name="Nolan M."/>
            <person name="Lipzen A."/>
            <person name="Salamov A."/>
            <person name="Henrissat B."/>
            <person name="Wiebenga A."/>
            <person name="De vries R.P."/>
            <person name="Grigoriev I.V."/>
            <person name="Mortensen U.H."/>
            <person name="Andersen M.R."/>
            <person name="Baker S.E."/>
        </authorList>
    </citation>
    <scope>NUCLEOTIDE SEQUENCE [LARGE SCALE GENOMIC DNA]</scope>
    <source>
        <strain evidence="8 9">CBS 121593</strain>
    </source>
</reference>
<accession>A0A395H0U6</accession>
<dbReference type="OrthoDB" id="3897607at2759"/>
<evidence type="ECO:0000259" key="7">
    <source>
        <dbReference type="Pfam" id="PF20684"/>
    </source>
</evidence>
<dbReference type="InterPro" id="IPR052337">
    <property type="entry name" value="SAT4-like"/>
</dbReference>
<comment type="similarity">
    <text evidence="5">Belongs to the SAT4 family.</text>
</comment>
<evidence type="ECO:0000256" key="6">
    <source>
        <dbReference type="SAM" id="Phobius"/>
    </source>
</evidence>
<feature type="transmembrane region" description="Helical" evidence="6">
    <location>
        <begin position="243"/>
        <end position="265"/>
    </location>
</feature>
<evidence type="ECO:0000256" key="4">
    <source>
        <dbReference type="ARBA" id="ARBA00023136"/>
    </source>
</evidence>
<evidence type="ECO:0000256" key="5">
    <source>
        <dbReference type="ARBA" id="ARBA00038359"/>
    </source>
</evidence>
<keyword evidence="9" id="KW-1185">Reference proteome</keyword>
<feature type="transmembrane region" description="Helical" evidence="6">
    <location>
        <begin position="121"/>
        <end position="143"/>
    </location>
</feature>
<organism evidence="8 9">
    <name type="scientific">Aspergillus ibericus CBS 121593</name>
    <dbReference type="NCBI Taxonomy" id="1448316"/>
    <lineage>
        <taxon>Eukaryota</taxon>
        <taxon>Fungi</taxon>
        <taxon>Dikarya</taxon>
        <taxon>Ascomycota</taxon>
        <taxon>Pezizomycotina</taxon>
        <taxon>Eurotiomycetes</taxon>
        <taxon>Eurotiomycetidae</taxon>
        <taxon>Eurotiales</taxon>
        <taxon>Aspergillaceae</taxon>
        <taxon>Aspergillus</taxon>
        <taxon>Aspergillus subgen. Circumdati</taxon>
    </lineage>
</organism>
<evidence type="ECO:0000313" key="9">
    <source>
        <dbReference type="Proteomes" id="UP000249402"/>
    </source>
</evidence>